<dbReference type="Proteomes" id="UP000266673">
    <property type="component" value="Unassembled WGS sequence"/>
</dbReference>
<dbReference type="EMBL" id="QKWP01000059">
    <property type="protein sequence ID" value="RIB28657.1"/>
    <property type="molecule type" value="Genomic_DNA"/>
</dbReference>
<evidence type="ECO:0000313" key="2">
    <source>
        <dbReference type="Proteomes" id="UP000266673"/>
    </source>
</evidence>
<sequence length="186" mass="21062">MKGHIDKLLKKAVNASKNSKATNEGSVSSESSSLNKLGKLVISEDSDLLEYSVLYMLTKEILKKSILDSITENQSSLNLPLFEGEIMLPIYKSTSSSLESKYWDLDHSKSHISSAIHFEIFFDLLFDKNDSVEAQKESFANKDQRNYKKTIKNNMAHGLVPDITITNLKHRIEFLIIEHSKVDIIV</sequence>
<dbReference type="AlphaFoldDB" id="A0A397W532"/>
<protein>
    <submittedName>
        <fullName evidence="1">Uncharacterized protein</fullName>
    </submittedName>
</protein>
<accession>A0A397W532</accession>
<organism evidence="1 2">
    <name type="scientific">Gigaspora rosea</name>
    <dbReference type="NCBI Taxonomy" id="44941"/>
    <lineage>
        <taxon>Eukaryota</taxon>
        <taxon>Fungi</taxon>
        <taxon>Fungi incertae sedis</taxon>
        <taxon>Mucoromycota</taxon>
        <taxon>Glomeromycotina</taxon>
        <taxon>Glomeromycetes</taxon>
        <taxon>Diversisporales</taxon>
        <taxon>Gigasporaceae</taxon>
        <taxon>Gigaspora</taxon>
    </lineage>
</organism>
<gene>
    <name evidence="1" type="ORF">C2G38_2157404</name>
</gene>
<comment type="caution">
    <text evidence="1">The sequence shown here is derived from an EMBL/GenBank/DDBJ whole genome shotgun (WGS) entry which is preliminary data.</text>
</comment>
<proteinExistence type="predicted"/>
<name>A0A397W532_9GLOM</name>
<keyword evidence="2" id="KW-1185">Reference proteome</keyword>
<reference evidence="1 2" key="1">
    <citation type="submission" date="2018-06" db="EMBL/GenBank/DDBJ databases">
        <title>Comparative genomics reveals the genomic features of Rhizophagus irregularis, R. cerebriforme, R. diaphanum and Gigaspora rosea, and their symbiotic lifestyle signature.</title>
        <authorList>
            <person name="Morin E."/>
            <person name="San Clemente H."/>
            <person name="Chen E.C.H."/>
            <person name="De La Providencia I."/>
            <person name="Hainaut M."/>
            <person name="Kuo A."/>
            <person name="Kohler A."/>
            <person name="Murat C."/>
            <person name="Tang N."/>
            <person name="Roy S."/>
            <person name="Loubradou J."/>
            <person name="Henrissat B."/>
            <person name="Grigoriev I.V."/>
            <person name="Corradi N."/>
            <person name="Roux C."/>
            <person name="Martin F.M."/>
        </authorList>
    </citation>
    <scope>NUCLEOTIDE SEQUENCE [LARGE SCALE GENOMIC DNA]</scope>
    <source>
        <strain evidence="1 2">DAOM 194757</strain>
    </source>
</reference>
<evidence type="ECO:0000313" key="1">
    <source>
        <dbReference type="EMBL" id="RIB28657.1"/>
    </source>
</evidence>